<proteinExistence type="predicted"/>
<dbReference type="CDD" id="cd10170">
    <property type="entry name" value="ASKHA_NBD_HSP70"/>
    <property type="match status" value="1"/>
</dbReference>
<dbReference type="InParanoid" id="A0A090CHR3"/>
<accession>A0A090CHR3</accession>
<dbReference type="PANTHER" id="PTHR42749:SF1">
    <property type="entry name" value="CELL SHAPE-DETERMINING PROTEIN MREB"/>
    <property type="match status" value="1"/>
</dbReference>
<dbReference type="Gene3D" id="3.90.640.10">
    <property type="entry name" value="Actin, Chain A, domain 4"/>
    <property type="match status" value="1"/>
</dbReference>
<protein>
    <submittedName>
        <fullName evidence="1">Uncharacterized protein</fullName>
    </submittedName>
</protein>
<organism evidence="1 2">
    <name type="scientific">Podospora anserina (strain S / ATCC MYA-4624 / DSM 980 / FGSC 10383)</name>
    <name type="common">Pleurage anserina</name>
    <dbReference type="NCBI Taxonomy" id="515849"/>
    <lineage>
        <taxon>Eukaryota</taxon>
        <taxon>Fungi</taxon>
        <taxon>Dikarya</taxon>
        <taxon>Ascomycota</taxon>
        <taxon>Pezizomycotina</taxon>
        <taxon>Sordariomycetes</taxon>
        <taxon>Sordariomycetidae</taxon>
        <taxon>Sordariales</taxon>
        <taxon>Podosporaceae</taxon>
        <taxon>Podospora</taxon>
        <taxon>Podospora anserina</taxon>
    </lineage>
</organism>
<dbReference type="EMBL" id="FO904939">
    <property type="protein sequence ID" value="CDP27826.1"/>
    <property type="molecule type" value="Genomic_DNA"/>
</dbReference>
<dbReference type="Proteomes" id="UP000001197">
    <property type="component" value="Chromosome 4"/>
</dbReference>
<keyword evidence="2" id="KW-1185">Reference proteome</keyword>
<dbReference type="Gene3D" id="3.30.420.40">
    <property type="match status" value="2"/>
</dbReference>
<dbReference type="eggNOG" id="KOG0101">
    <property type="taxonomic scope" value="Eukaryota"/>
</dbReference>
<dbReference type="SUPFAM" id="SSF53067">
    <property type="entry name" value="Actin-like ATPase domain"/>
    <property type="match status" value="2"/>
</dbReference>
<reference evidence="2" key="2">
    <citation type="journal article" date="2014" name="Genetics">
        <title>Maintaining two mating types: Structure of the mating type locus and its role in heterokaryosis in Podospora anserina.</title>
        <authorList>
            <person name="Grognet P."/>
            <person name="Bidard F."/>
            <person name="Kuchly C."/>
            <person name="Tong L.C.H."/>
            <person name="Coppin E."/>
            <person name="Benkhali J.A."/>
            <person name="Couloux A."/>
            <person name="Wincker P."/>
            <person name="Debuchy R."/>
            <person name="Silar P."/>
        </authorList>
    </citation>
    <scope>GENOME REANNOTATION</scope>
    <source>
        <strain evidence="2">S / ATCC MYA-4624 / DSM 980 / FGSC 10383</strain>
    </source>
</reference>
<reference evidence="1 2" key="1">
    <citation type="journal article" date="2008" name="Genome Biol.">
        <title>The genome sequence of the model ascomycete fungus Podospora anserina.</title>
        <authorList>
            <person name="Espagne E."/>
            <person name="Lespinet O."/>
            <person name="Malagnac F."/>
            <person name="Da Silva C."/>
            <person name="Jaillon O."/>
            <person name="Porcel B.M."/>
            <person name="Couloux A."/>
            <person name="Aury J.-M."/>
            <person name="Segurens B."/>
            <person name="Poulain J."/>
            <person name="Anthouard V."/>
            <person name="Grossetete S."/>
            <person name="Khalili H."/>
            <person name="Coppin E."/>
            <person name="Dequard-Chablat M."/>
            <person name="Picard M."/>
            <person name="Contamine V."/>
            <person name="Arnaise S."/>
            <person name="Bourdais A."/>
            <person name="Berteaux-Lecellier V."/>
            <person name="Gautheret D."/>
            <person name="de Vries R.P."/>
            <person name="Battaglia E."/>
            <person name="Coutinho P.M."/>
            <person name="Danchin E.G.J."/>
            <person name="Henrissat B."/>
            <person name="El Khoury R."/>
            <person name="Sainsard-Chanet A."/>
            <person name="Boivin A."/>
            <person name="Pinan-Lucarre B."/>
            <person name="Sellem C.H."/>
            <person name="Debuchy R."/>
            <person name="Wincker P."/>
            <person name="Weissenbach J."/>
            <person name="Silar P."/>
        </authorList>
    </citation>
    <scope>NUCLEOTIDE SEQUENCE [LARGE SCALE GENOMIC DNA]</scope>
    <source>
        <strain evidence="2">S / ATCC MYA-4624 / DSM 980 / FGSC 10383</strain>
    </source>
</reference>
<dbReference type="AlphaFoldDB" id="A0A090CHR3"/>
<sequence length="617" mass="70265">MAPRPDEADLTVGIDFGMTCTGVAVAKKHQESPRMIQQWPLPDQKSGTHNKVPSTLLYDHKHDVPTAWGFTCNNHEKTVEWFKRYLDEKYLKIMIRRARENGEEPEFETIEQVRKYYRDYMERLYKHISRNLQKNEEWRHKKVEFVFSLPATFQSLEISDALMKEIKKAGFGTGGKNHSVSWGLSEPQAAAVYTAKDGDITLRTGDVILTCDAGGGTTDFALLEQCGTAEIAELRERAIVQGINIGSTNIDLAFAKMVHGRLALARADTNAGRSHLVFHRNAEDTMMHSEEFQTWKHEFGNFSEAQFRTPRITVPIRSGGTSSTSARITDGKMNFSYSDFQGLFDPEVEGIINAIRQMLEHGVKADVPRPKYFILSGGLGSSAYVQQKIREAFPLPIKVVAADGDEPPLAVAKGLVLDRKQKARHGKPVLGVRKARVSYGVVTQEKWDPHRHEEWEKIQSGLDGEYVVENRIKWVIKKGQDINTQEGVRWQGFSKAFNNRHHPGVSRRELVICHRDKDDLPSSKTDVDVFPLCTVESDLSTVDRRHIETHTRYVKRPGIFGRLTKEKQEYYEIKYDVCFVVGALDARFEMWIDDKQYADKNSFTIEWEEEGLKSTPG</sequence>
<dbReference type="PANTHER" id="PTHR42749">
    <property type="entry name" value="CELL SHAPE-DETERMINING PROTEIN MREB"/>
    <property type="match status" value="1"/>
</dbReference>
<dbReference type="STRING" id="515849.A0A090CHR3"/>
<dbReference type="InterPro" id="IPR043129">
    <property type="entry name" value="ATPase_NBD"/>
</dbReference>
<evidence type="ECO:0000313" key="1">
    <source>
        <dbReference type="EMBL" id="CDP27826.1"/>
    </source>
</evidence>
<name>A0A090CHR3_PODAN</name>
<evidence type="ECO:0000313" key="2">
    <source>
        <dbReference type="Proteomes" id="UP000001197"/>
    </source>
</evidence>